<dbReference type="EMBL" id="CAMXCT030005680">
    <property type="protein sequence ID" value="CAL4800343.1"/>
    <property type="molecule type" value="Genomic_DNA"/>
</dbReference>
<sequence>MPSEPIGGLYRKVVIGKEQSHRTSFMTGHLLWQDRLRIEQGQRDKHLKRWYKQLGRALPPDSAGSPVETRIARDRLLWQDAEGPGSKAPDLDTLAGRMLAERRGRQKLHKIRALAASLSEPLMRSQKDAGIQSSKPVAELPLLHHEVCHKVAKGEGECGEPNLRAASGKNVRSGCYPDGVGGSRIVAEVPLRNAEVIARQRRLAD</sequence>
<accession>A0A9P1GGC9</accession>
<reference evidence="1" key="1">
    <citation type="submission" date="2022-10" db="EMBL/GenBank/DDBJ databases">
        <authorList>
            <person name="Chen Y."/>
            <person name="Dougan E. K."/>
            <person name="Chan C."/>
            <person name="Rhodes N."/>
            <person name="Thang M."/>
        </authorList>
    </citation>
    <scope>NUCLEOTIDE SEQUENCE</scope>
</reference>
<evidence type="ECO:0000313" key="2">
    <source>
        <dbReference type="EMBL" id="CAL4800343.1"/>
    </source>
</evidence>
<dbReference type="EMBL" id="CAMXCT010005680">
    <property type="protein sequence ID" value="CAI4013031.1"/>
    <property type="molecule type" value="Genomic_DNA"/>
</dbReference>
<dbReference type="Proteomes" id="UP001152797">
    <property type="component" value="Unassembled WGS sequence"/>
</dbReference>
<name>A0A9P1GGC9_9DINO</name>
<dbReference type="EMBL" id="CAMXCT020005680">
    <property type="protein sequence ID" value="CAL1166406.1"/>
    <property type="molecule type" value="Genomic_DNA"/>
</dbReference>
<protein>
    <submittedName>
        <fullName evidence="2">Oxidoreductase YfiI</fullName>
    </submittedName>
</protein>
<reference evidence="2 3" key="2">
    <citation type="submission" date="2024-05" db="EMBL/GenBank/DDBJ databases">
        <authorList>
            <person name="Chen Y."/>
            <person name="Shah S."/>
            <person name="Dougan E. K."/>
            <person name="Thang M."/>
            <person name="Chan C."/>
        </authorList>
    </citation>
    <scope>NUCLEOTIDE SEQUENCE [LARGE SCALE GENOMIC DNA]</scope>
</reference>
<evidence type="ECO:0000313" key="3">
    <source>
        <dbReference type="Proteomes" id="UP001152797"/>
    </source>
</evidence>
<gene>
    <name evidence="1" type="ORF">C1SCF055_LOCUS38039</name>
</gene>
<dbReference type="AlphaFoldDB" id="A0A9P1GGC9"/>
<organism evidence="1">
    <name type="scientific">Cladocopium goreaui</name>
    <dbReference type="NCBI Taxonomy" id="2562237"/>
    <lineage>
        <taxon>Eukaryota</taxon>
        <taxon>Sar</taxon>
        <taxon>Alveolata</taxon>
        <taxon>Dinophyceae</taxon>
        <taxon>Suessiales</taxon>
        <taxon>Symbiodiniaceae</taxon>
        <taxon>Cladocopium</taxon>
    </lineage>
</organism>
<comment type="caution">
    <text evidence="1">The sequence shown here is derived from an EMBL/GenBank/DDBJ whole genome shotgun (WGS) entry which is preliminary data.</text>
</comment>
<proteinExistence type="predicted"/>
<keyword evidence="3" id="KW-1185">Reference proteome</keyword>
<evidence type="ECO:0000313" key="1">
    <source>
        <dbReference type="EMBL" id="CAI4013031.1"/>
    </source>
</evidence>